<evidence type="ECO:0008006" key="4">
    <source>
        <dbReference type="Google" id="ProtNLM"/>
    </source>
</evidence>
<reference evidence="2 3" key="1">
    <citation type="submission" date="2021-06" db="EMBL/GenBank/DDBJ databases">
        <title>Caerostris extrusa draft genome.</title>
        <authorList>
            <person name="Kono N."/>
            <person name="Arakawa K."/>
        </authorList>
    </citation>
    <scope>NUCLEOTIDE SEQUENCE [LARGE SCALE GENOMIC DNA]</scope>
</reference>
<keyword evidence="3" id="KW-1185">Reference proteome</keyword>
<dbReference type="Proteomes" id="UP001054945">
    <property type="component" value="Unassembled WGS sequence"/>
</dbReference>
<name>A0AAV4WYS0_CAEEX</name>
<protein>
    <recommendedName>
        <fullName evidence="4">Secreted protein</fullName>
    </recommendedName>
</protein>
<feature type="region of interest" description="Disordered" evidence="1">
    <location>
        <begin position="69"/>
        <end position="93"/>
    </location>
</feature>
<evidence type="ECO:0000256" key="1">
    <source>
        <dbReference type="SAM" id="MobiDB-lite"/>
    </source>
</evidence>
<dbReference type="EMBL" id="BPLR01017017">
    <property type="protein sequence ID" value="GIY88057.1"/>
    <property type="molecule type" value="Genomic_DNA"/>
</dbReference>
<dbReference type="AlphaFoldDB" id="A0AAV4WYS0"/>
<evidence type="ECO:0000313" key="2">
    <source>
        <dbReference type="EMBL" id="GIY88057.1"/>
    </source>
</evidence>
<comment type="caution">
    <text evidence="2">The sequence shown here is derived from an EMBL/GenBank/DDBJ whole genome shotgun (WGS) entry which is preliminary data.</text>
</comment>
<sequence>MIRALIRCLFLFFPHFPNSVKILSSHFQGIFATKSDKDRNINEYRKEGEFSVAFHPHRIEPRNEFRRIKRNQGSSTLQATHLSNHHKSGTEYW</sequence>
<evidence type="ECO:0000313" key="3">
    <source>
        <dbReference type="Proteomes" id="UP001054945"/>
    </source>
</evidence>
<feature type="compositionally biased region" description="Polar residues" evidence="1">
    <location>
        <begin position="71"/>
        <end position="82"/>
    </location>
</feature>
<proteinExistence type="predicted"/>
<gene>
    <name evidence="2" type="ORF">CEXT_81801</name>
</gene>
<accession>A0AAV4WYS0</accession>
<organism evidence="2 3">
    <name type="scientific">Caerostris extrusa</name>
    <name type="common">Bark spider</name>
    <name type="synonym">Caerostris bankana</name>
    <dbReference type="NCBI Taxonomy" id="172846"/>
    <lineage>
        <taxon>Eukaryota</taxon>
        <taxon>Metazoa</taxon>
        <taxon>Ecdysozoa</taxon>
        <taxon>Arthropoda</taxon>
        <taxon>Chelicerata</taxon>
        <taxon>Arachnida</taxon>
        <taxon>Araneae</taxon>
        <taxon>Araneomorphae</taxon>
        <taxon>Entelegynae</taxon>
        <taxon>Araneoidea</taxon>
        <taxon>Araneidae</taxon>
        <taxon>Caerostris</taxon>
    </lineage>
</organism>